<dbReference type="InterPro" id="IPR037284">
    <property type="entry name" value="SUF_FeS_clus_asmbl_SufBD_sf"/>
</dbReference>
<gene>
    <name evidence="4" type="ORF">UY61_C0021G0016</name>
</gene>
<reference evidence="4 5" key="1">
    <citation type="journal article" date="2015" name="Nature">
        <title>rRNA introns, odd ribosomes, and small enigmatic genomes across a large radiation of phyla.</title>
        <authorList>
            <person name="Brown C.T."/>
            <person name="Hug L.A."/>
            <person name="Thomas B.C."/>
            <person name="Sharon I."/>
            <person name="Castelle C.J."/>
            <person name="Singh A."/>
            <person name="Wilkins M.J."/>
            <person name="Williams K.H."/>
            <person name="Banfield J.F."/>
        </authorList>
    </citation>
    <scope>NUCLEOTIDE SEQUENCE [LARGE SCALE GENOMIC DNA]</scope>
</reference>
<sequence>MKTKSGITDKTYSYGFRDNHSSVFRSAPGISVKSIEEISGIKGEPEWMREFRLQAFAIFQKKEMPAWGADLSGIDFQKMIYYVKPVDRMARSWDDVPEEIKTTFERIGVPEAERKFFAGAVAQYDSDVIYHAVKESFSRRGVIFTDMDSAVKEYPDLVKRYFGTVIPPGDNKFAALNSAVWSGGSFIYVPKGVKLEMPLQAYFRINAENFGQFERTLIIAEEGSEVHYLEGCTAPVYSTDSLHAAVVEIIAQPHARVRYTTVQNWSKNVYNLVTKRAIAEEGAFVEWVDCNLGSKVTMKYPSVILRGRGARADTLSVALAGPG</sequence>
<evidence type="ECO:0000259" key="2">
    <source>
        <dbReference type="Pfam" id="PF01458"/>
    </source>
</evidence>
<dbReference type="Pfam" id="PF19295">
    <property type="entry name" value="SufBD_N"/>
    <property type="match status" value="1"/>
</dbReference>
<name>A0A0G1ZN43_9BACT</name>
<dbReference type="NCBIfam" id="TIGR01980">
    <property type="entry name" value="sufB"/>
    <property type="match status" value="1"/>
</dbReference>
<organism evidence="4 5">
    <name type="scientific">Candidatus Adlerbacteria bacterium GW2011_GWC1_50_9</name>
    <dbReference type="NCBI Taxonomy" id="1618608"/>
    <lineage>
        <taxon>Bacteria</taxon>
        <taxon>Candidatus Adleribacteriota</taxon>
    </lineage>
</organism>
<feature type="domain" description="SUF system FeS cluster assembly SufBD N-terminal" evidence="3">
    <location>
        <begin position="137"/>
        <end position="200"/>
    </location>
</feature>
<comment type="caution">
    <text evidence="4">The sequence shown here is derived from an EMBL/GenBank/DDBJ whole genome shotgun (WGS) entry which is preliminary data.</text>
</comment>
<dbReference type="InterPro" id="IPR045595">
    <property type="entry name" value="SufBD_N"/>
</dbReference>
<feature type="domain" description="SUF system FeS cluster assembly SufBD core" evidence="2">
    <location>
        <begin position="203"/>
        <end position="321"/>
    </location>
</feature>
<evidence type="ECO:0000259" key="3">
    <source>
        <dbReference type="Pfam" id="PF19295"/>
    </source>
</evidence>
<comment type="similarity">
    <text evidence="1">Belongs to the iron-sulfur cluster assembly SufBD family.</text>
</comment>
<evidence type="ECO:0000313" key="4">
    <source>
        <dbReference type="EMBL" id="KKW20844.1"/>
    </source>
</evidence>
<dbReference type="InterPro" id="IPR010231">
    <property type="entry name" value="SUF_FeS_clus_asmbl_SufB"/>
</dbReference>
<protein>
    <submittedName>
        <fullName evidence="4">Iron-regulated ABC transporter membrane component SufB</fullName>
    </submittedName>
</protein>
<dbReference type="InterPro" id="IPR000825">
    <property type="entry name" value="SUF_FeS_clus_asmbl_SufBD_core"/>
</dbReference>
<dbReference type="Proteomes" id="UP000034201">
    <property type="component" value="Unassembled WGS sequence"/>
</dbReference>
<evidence type="ECO:0000313" key="5">
    <source>
        <dbReference type="Proteomes" id="UP000034201"/>
    </source>
</evidence>
<dbReference type="GO" id="GO:0016226">
    <property type="term" value="P:iron-sulfur cluster assembly"/>
    <property type="evidence" value="ECO:0007669"/>
    <property type="project" value="InterPro"/>
</dbReference>
<dbReference type="PANTHER" id="PTHR30508:SF1">
    <property type="entry name" value="UPF0051 PROTEIN ABCI8, CHLOROPLASTIC-RELATED"/>
    <property type="match status" value="1"/>
</dbReference>
<dbReference type="AlphaFoldDB" id="A0A0G1ZN43"/>
<dbReference type="PANTHER" id="PTHR30508">
    <property type="entry name" value="FES CLUSTER ASSEMBLY PROTEIN SUF"/>
    <property type="match status" value="1"/>
</dbReference>
<dbReference type="InterPro" id="IPR055346">
    <property type="entry name" value="Fe-S_cluster_assembly_SufBD"/>
</dbReference>
<proteinExistence type="inferred from homology"/>
<accession>A0A0G1ZN43</accession>
<dbReference type="EMBL" id="LCQQ01000021">
    <property type="protein sequence ID" value="KKW20844.1"/>
    <property type="molecule type" value="Genomic_DNA"/>
</dbReference>
<dbReference type="SUPFAM" id="SSF101960">
    <property type="entry name" value="Stabilizer of iron transporter SufD"/>
    <property type="match status" value="1"/>
</dbReference>
<dbReference type="Pfam" id="PF01458">
    <property type="entry name" value="SUFBD_core"/>
    <property type="match status" value="1"/>
</dbReference>
<feature type="non-terminal residue" evidence="4">
    <location>
        <position position="323"/>
    </location>
</feature>
<dbReference type="PATRIC" id="fig|1618608.3.peg.341"/>
<evidence type="ECO:0000256" key="1">
    <source>
        <dbReference type="ARBA" id="ARBA00043967"/>
    </source>
</evidence>